<evidence type="ECO:0000256" key="1">
    <source>
        <dbReference type="SAM" id="MobiDB-lite"/>
    </source>
</evidence>
<dbReference type="Pfam" id="PF06676">
    <property type="entry name" value="DUF1178"/>
    <property type="match status" value="1"/>
</dbReference>
<reference evidence="2" key="1">
    <citation type="submission" date="2021-08" db="EMBL/GenBank/DDBJ databases">
        <authorList>
            <person name="Nwanade C."/>
            <person name="Wang M."/>
            <person name="Masoudi A."/>
            <person name="Yu Z."/>
            <person name="Liu J."/>
        </authorList>
    </citation>
    <scope>NUCLEOTIDE SEQUENCE</scope>
    <source>
        <strain evidence="2">S122</strain>
    </source>
</reference>
<dbReference type="EMBL" id="CP081070">
    <property type="protein sequence ID" value="UWQ52888.1"/>
    <property type="molecule type" value="Genomic_DNA"/>
</dbReference>
<dbReference type="Proteomes" id="UP001058713">
    <property type="component" value="Chromosome"/>
</dbReference>
<proteinExistence type="predicted"/>
<evidence type="ECO:0000313" key="3">
    <source>
        <dbReference type="Proteomes" id="UP001058713"/>
    </source>
</evidence>
<dbReference type="RefSeq" id="WP_259970630.1">
    <property type="nucleotide sequence ID" value="NZ_CP081070.1"/>
</dbReference>
<feature type="region of interest" description="Disordered" evidence="1">
    <location>
        <begin position="58"/>
        <end position="102"/>
    </location>
</feature>
<organism evidence="2 3">
    <name type="scientific">Leisingera caerulea</name>
    <name type="common">Phaeobacter caeruleus</name>
    <dbReference type="NCBI Taxonomy" id="506591"/>
    <lineage>
        <taxon>Bacteria</taxon>
        <taxon>Pseudomonadati</taxon>
        <taxon>Pseudomonadota</taxon>
        <taxon>Alphaproteobacteria</taxon>
        <taxon>Rhodobacterales</taxon>
        <taxon>Roseobacteraceae</taxon>
        <taxon>Leisingera</taxon>
    </lineage>
</organism>
<protein>
    <submittedName>
        <fullName evidence="2">DUF1178 family protein</fullName>
    </submittedName>
</protein>
<name>A0A9Q9HD15_LEICA</name>
<evidence type="ECO:0000313" key="2">
    <source>
        <dbReference type="EMBL" id="UWQ52888.1"/>
    </source>
</evidence>
<dbReference type="InterPro" id="IPR009562">
    <property type="entry name" value="DUF1178"/>
</dbReference>
<dbReference type="KEGG" id="lcae:K3721_12805"/>
<feature type="compositionally biased region" description="Low complexity" evidence="1">
    <location>
        <begin position="67"/>
        <end position="95"/>
    </location>
</feature>
<gene>
    <name evidence="2" type="ORF">K3721_12805</name>
</gene>
<sequence>MIQYSLKCAEGHSFDSWFQSAAAFDKLAAAGMVSCAVCGGTKVEKAIMAPRVRPGRKAVSAVGESEPQAAVPSAPGASSAPVPARAPAAAQAGPRLLTRPSGEVEKAIAELRRKVEENSDYVGDSFVREARAMHLGEAPERAIHGEAKLEDARELIEEGVPVMPLPFRPGGKSN</sequence>
<accession>A0A9Q9HD15</accession>
<dbReference type="AlphaFoldDB" id="A0A9Q9HD15"/>
<dbReference type="PIRSF" id="PIRSF032131">
    <property type="entry name" value="UCP032131"/>
    <property type="match status" value="1"/>
</dbReference>